<comment type="pathway">
    <text evidence="3">Cofactor biosynthesis; tetrahydrofolate biosynthesis; 7,8-dihydrofolate from 2-amino-4-hydroxy-6-hydroxymethyl-7,8-dihydropteridine diphosphate and 4-aminobenzoate: step 1/2.</text>
</comment>
<dbReference type="EMBL" id="JARFPK010000035">
    <property type="protein sequence ID" value="MDF0591325.1"/>
    <property type="molecule type" value="Genomic_DNA"/>
</dbReference>
<dbReference type="Gene3D" id="3.20.20.20">
    <property type="entry name" value="Dihydropteroate synthase-like"/>
    <property type="match status" value="1"/>
</dbReference>
<dbReference type="InterPro" id="IPR006390">
    <property type="entry name" value="DHP_synth_dom"/>
</dbReference>
<dbReference type="RefSeq" id="WP_316967059.1">
    <property type="nucleotide sequence ID" value="NZ_JARFPK010000035.1"/>
</dbReference>
<evidence type="ECO:0000256" key="6">
    <source>
        <dbReference type="ARBA" id="ARBA00022723"/>
    </source>
</evidence>
<dbReference type="PROSITE" id="PS00793">
    <property type="entry name" value="DHPS_2"/>
    <property type="match status" value="1"/>
</dbReference>
<proteinExistence type="predicted"/>
<dbReference type="NCBIfam" id="TIGR01496">
    <property type="entry name" value="DHPS"/>
    <property type="match status" value="1"/>
</dbReference>
<dbReference type="PANTHER" id="PTHR20941:SF1">
    <property type="entry name" value="FOLIC ACID SYNTHESIS PROTEIN FOL1"/>
    <property type="match status" value="1"/>
</dbReference>
<dbReference type="InterPro" id="IPR045031">
    <property type="entry name" value="DHP_synth-like"/>
</dbReference>
<evidence type="ECO:0000256" key="7">
    <source>
        <dbReference type="ARBA" id="ARBA00022842"/>
    </source>
</evidence>
<keyword evidence="8" id="KW-0289">Folate biosynthesis</keyword>
<dbReference type="PROSITE" id="PS50972">
    <property type="entry name" value="PTERIN_BINDING"/>
    <property type="match status" value="1"/>
</dbReference>
<keyword evidence="7" id="KW-0460">Magnesium</keyword>
<evidence type="ECO:0000256" key="8">
    <source>
        <dbReference type="ARBA" id="ARBA00022909"/>
    </source>
</evidence>
<sequence length="414" mass="43698">MTIEGLIGDIILGDLHPARVMGVINLSRESFYQESYAGEGAVLERALAFAEEGAEILDLGAVSTAPGSPPISEEEERCRLFPALEAVLDGLGDEVVISVDTQRSKVASDALSMGASCINDVSGLHDPEMAGTVADHDGSLIIMASKERPGDVLDMADIVANLGERKRAASQAGVAVEKVTVDPGIGRWTPDKGPGHDLAILDGLSRLRVLNRPVMAAVSRKSFIGTVLDRPIPAERLLGSLAATAVAVYNGAHLVRTHDVAASMETIRMAEAVRGRPAVSGADGIEVEIFGHWGRPRDLHQAFALLGVEEGGALALGRKGSFRALSIRGVTSMEAIVIKQEMLARGGDAAIPMGALRCDPGEMEVLVLGTEAQVRGLGKNLKSQPFKLPVVAGAIEGALERVDDPKRYWSTTRQ</sequence>
<dbReference type="GO" id="GO:0004156">
    <property type="term" value="F:dihydropteroate synthase activity"/>
    <property type="evidence" value="ECO:0007669"/>
    <property type="project" value="UniProtKB-EC"/>
</dbReference>
<comment type="cofactor">
    <cofactor evidence="2">
        <name>Mg(2+)</name>
        <dbReference type="ChEBI" id="CHEBI:18420"/>
    </cofactor>
</comment>
<dbReference type="Proteomes" id="UP001220010">
    <property type="component" value="Unassembled WGS sequence"/>
</dbReference>
<feature type="domain" description="Pterin-binding" evidence="9">
    <location>
        <begin position="18"/>
        <end position="268"/>
    </location>
</feature>
<dbReference type="Pfam" id="PF00809">
    <property type="entry name" value="Pterin_bind"/>
    <property type="match status" value="1"/>
</dbReference>
<dbReference type="InterPro" id="IPR011005">
    <property type="entry name" value="Dihydropteroate_synth-like_sf"/>
</dbReference>
<comment type="caution">
    <text evidence="10">The sequence shown here is derived from an EMBL/GenBank/DDBJ whole genome shotgun (WGS) entry which is preliminary data.</text>
</comment>
<reference evidence="10 11" key="1">
    <citation type="submission" date="2023-03" db="EMBL/GenBank/DDBJ databases">
        <title>WGS of Methanotrichaceae archaeon Mx.</title>
        <authorList>
            <person name="Sorokin D.Y."/>
            <person name="Merkel A.Y."/>
        </authorList>
    </citation>
    <scope>NUCLEOTIDE SEQUENCE [LARGE SCALE GENOMIC DNA]</scope>
    <source>
        <strain evidence="10 11">Mx</strain>
    </source>
</reference>
<evidence type="ECO:0000256" key="2">
    <source>
        <dbReference type="ARBA" id="ARBA00001946"/>
    </source>
</evidence>
<evidence type="ECO:0000256" key="4">
    <source>
        <dbReference type="ARBA" id="ARBA00012458"/>
    </source>
</evidence>
<keyword evidence="6" id="KW-0479">Metal-binding</keyword>
<evidence type="ECO:0000256" key="5">
    <source>
        <dbReference type="ARBA" id="ARBA00022679"/>
    </source>
</evidence>
<evidence type="ECO:0000313" key="11">
    <source>
        <dbReference type="Proteomes" id="UP001220010"/>
    </source>
</evidence>
<accession>A0ABT5X9H6</accession>
<name>A0ABT5X9H6_9EURY</name>
<dbReference type="InterPro" id="IPR000489">
    <property type="entry name" value="Pterin-binding_dom"/>
</dbReference>
<keyword evidence="5 10" id="KW-0808">Transferase</keyword>
<organism evidence="10 11">
    <name type="scientific">Candidatus Methanocrinis natronophilus</name>
    <dbReference type="NCBI Taxonomy" id="3033396"/>
    <lineage>
        <taxon>Archaea</taxon>
        <taxon>Methanobacteriati</taxon>
        <taxon>Methanobacteriota</taxon>
        <taxon>Stenosarchaea group</taxon>
        <taxon>Methanomicrobia</taxon>
        <taxon>Methanotrichales</taxon>
        <taxon>Methanotrichaceae</taxon>
        <taxon>Methanocrinis</taxon>
    </lineage>
</organism>
<dbReference type="PANTHER" id="PTHR20941">
    <property type="entry name" value="FOLATE SYNTHESIS PROTEINS"/>
    <property type="match status" value="1"/>
</dbReference>
<comment type="catalytic activity">
    <reaction evidence="1">
        <text>(7,8-dihydropterin-6-yl)methyl diphosphate + 4-aminobenzoate = 7,8-dihydropteroate + diphosphate</text>
        <dbReference type="Rhea" id="RHEA:19949"/>
        <dbReference type="ChEBI" id="CHEBI:17836"/>
        <dbReference type="ChEBI" id="CHEBI:17839"/>
        <dbReference type="ChEBI" id="CHEBI:33019"/>
        <dbReference type="ChEBI" id="CHEBI:72950"/>
        <dbReference type="EC" id="2.5.1.15"/>
    </reaction>
</comment>
<keyword evidence="11" id="KW-1185">Reference proteome</keyword>
<evidence type="ECO:0000256" key="3">
    <source>
        <dbReference type="ARBA" id="ARBA00004763"/>
    </source>
</evidence>
<dbReference type="EC" id="2.5.1.15" evidence="4"/>
<evidence type="ECO:0000256" key="1">
    <source>
        <dbReference type="ARBA" id="ARBA00000012"/>
    </source>
</evidence>
<evidence type="ECO:0000259" key="9">
    <source>
        <dbReference type="PROSITE" id="PS50972"/>
    </source>
</evidence>
<gene>
    <name evidence="10" type="primary">folP</name>
    <name evidence="10" type="ORF">P0O15_09160</name>
</gene>
<evidence type="ECO:0000313" key="10">
    <source>
        <dbReference type="EMBL" id="MDF0591325.1"/>
    </source>
</evidence>
<dbReference type="SUPFAM" id="SSF51717">
    <property type="entry name" value="Dihydropteroate synthetase-like"/>
    <property type="match status" value="1"/>
</dbReference>
<protein>
    <recommendedName>
        <fullName evidence="4">dihydropteroate synthase</fullName>
        <ecNumber evidence="4">2.5.1.15</ecNumber>
    </recommendedName>
</protein>